<dbReference type="Pfam" id="PF05949">
    <property type="entry name" value="DUF881"/>
    <property type="match status" value="1"/>
</dbReference>
<accession>A0ABS4KFW3</accession>
<evidence type="ECO:0000256" key="1">
    <source>
        <dbReference type="ARBA" id="ARBA00009108"/>
    </source>
</evidence>
<evidence type="ECO:0000313" key="4">
    <source>
        <dbReference type="Proteomes" id="UP001314903"/>
    </source>
</evidence>
<evidence type="ECO:0000256" key="2">
    <source>
        <dbReference type="SAM" id="Coils"/>
    </source>
</evidence>
<dbReference type="PANTHER" id="PTHR37313:SF2">
    <property type="entry name" value="UPF0749 PROTEIN YLXX"/>
    <property type="match status" value="1"/>
</dbReference>
<comment type="similarity">
    <text evidence="1">Belongs to the UPF0749 family.</text>
</comment>
<protein>
    <submittedName>
        <fullName evidence="3">Uncharacterized protein YlxW (UPF0749 family)</fullName>
    </submittedName>
</protein>
<keyword evidence="4" id="KW-1185">Reference proteome</keyword>
<reference evidence="3 4" key="1">
    <citation type="submission" date="2021-03" db="EMBL/GenBank/DDBJ databases">
        <title>Genomic Encyclopedia of Type Strains, Phase IV (KMG-IV): sequencing the most valuable type-strain genomes for metagenomic binning, comparative biology and taxonomic classification.</title>
        <authorList>
            <person name="Goeker M."/>
        </authorList>
    </citation>
    <scope>NUCLEOTIDE SEQUENCE [LARGE SCALE GENOMIC DNA]</scope>
    <source>
        <strain evidence="3 4">DSM 27512</strain>
    </source>
</reference>
<dbReference type="EMBL" id="JAGGLI010000003">
    <property type="protein sequence ID" value="MBP2026666.1"/>
    <property type="molecule type" value="Genomic_DNA"/>
</dbReference>
<dbReference type="RefSeq" id="WP_209658937.1">
    <property type="nucleotide sequence ID" value="NZ_JAGGLI010000003.1"/>
</dbReference>
<organism evidence="3 4">
    <name type="scientific">Acetoanaerobium pronyense</name>
    <dbReference type="NCBI Taxonomy" id="1482736"/>
    <lineage>
        <taxon>Bacteria</taxon>
        <taxon>Bacillati</taxon>
        <taxon>Bacillota</taxon>
        <taxon>Clostridia</taxon>
        <taxon>Peptostreptococcales</taxon>
        <taxon>Filifactoraceae</taxon>
        <taxon>Acetoanaerobium</taxon>
    </lineage>
</organism>
<dbReference type="InterPro" id="IPR010273">
    <property type="entry name" value="DUF881"/>
</dbReference>
<comment type="caution">
    <text evidence="3">The sequence shown here is derived from an EMBL/GenBank/DDBJ whole genome shotgun (WGS) entry which is preliminary data.</text>
</comment>
<gene>
    <name evidence="3" type="ORF">J2Z35_000455</name>
</gene>
<proteinExistence type="inferred from homology"/>
<sequence length="238" mass="26442">MAKNKKINTLVFMAFLLGIIIALQVKSFNGNNGLVTLKSIMEIENQIELEKNDIQNLNELIYQRKQELEEYETELEDSGSILNSLSENQKSLKMAAGVISLNGKGIKIELRDGDRELKEGENPNNIIVHDQDVLHIVNDLKIAGAEAIAINGQRLSSISEIKCSGPTITINGRTYGQPFILEAIGPVEDLIQITTGIGSYSYLLTTIYGIDVRVYEEEDIKIPAFKLNEDLQYLGEGD</sequence>
<evidence type="ECO:0000313" key="3">
    <source>
        <dbReference type="EMBL" id="MBP2026666.1"/>
    </source>
</evidence>
<dbReference type="PANTHER" id="PTHR37313">
    <property type="entry name" value="UPF0749 PROTEIN RV1825"/>
    <property type="match status" value="1"/>
</dbReference>
<dbReference type="Proteomes" id="UP001314903">
    <property type="component" value="Unassembled WGS sequence"/>
</dbReference>
<feature type="coiled-coil region" evidence="2">
    <location>
        <begin position="40"/>
        <end position="88"/>
    </location>
</feature>
<keyword evidence="2" id="KW-0175">Coiled coil</keyword>
<dbReference type="Gene3D" id="3.30.70.1880">
    <property type="entry name" value="Protein of unknown function DUF881"/>
    <property type="match status" value="1"/>
</dbReference>
<name>A0ABS4KFW3_9FIRM</name>